<evidence type="ECO:0000313" key="1">
    <source>
        <dbReference type="EMBL" id="KAF7823090.1"/>
    </source>
</evidence>
<proteinExistence type="predicted"/>
<accession>A0A834TLI4</accession>
<reference evidence="1" key="1">
    <citation type="submission" date="2020-09" db="EMBL/GenBank/DDBJ databases">
        <title>Genome-Enabled Discovery of Anthraquinone Biosynthesis in Senna tora.</title>
        <authorList>
            <person name="Kang S.-H."/>
            <person name="Pandey R.P."/>
            <person name="Lee C.-M."/>
            <person name="Sim J.-S."/>
            <person name="Jeong J.-T."/>
            <person name="Choi B.-S."/>
            <person name="Jung M."/>
            <person name="Ginzburg D."/>
            <person name="Zhao K."/>
            <person name="Won S.Y."/>
            <person name="Oh T.-J."/>
            <person name="Yu Y."/>
            <person name="Kim N.-H."/>
            <person name="Lee O.R."/>
            <person name="Lee T.-H."/>
            <person name="Bashyal P."/>
            <person name="Kim T.-S."/>
            <person name="Lee W.-H."/>
            <person name="Kawkins C."/>
            <person name="Kim C.-K."/>
            <person name="Kim J.S."/>
            <person name="Ahn B.O."/>
            <person name="Rhee S.Y."/>
            <person name="Sohng J.K."/>
        </authorList>
    </citation>
    <scope>NUCLEOTIDE SEQUENCE</scope>
    <source>
        <tissue evidence="1">Leaf</tissue>
    </source>
</reference>
<name>A0A834TLI4_9FABA</name>
<sequence length="41" mass="4355">MMTGTEVSKMATATVTEVLATMTMEARGDGEWAQAVNMFGV</sequence>
<evidence type="ECO:0000313" key="2">
    <source>
        <dbReference type="Proteomes" id="UP000634136"/>
    </source>
</evidence>
<keyword evidence="2" id="KW-1185">Reference proteome</keyword>
<dbReference type="AlphaFoldDB" id="A0A834TLI4"/>
<comment type="caution">
    <text evidence="1">The sequence shown here is derived from an EMBL/GenBank/DDBJ whole genome shotgun (WGS) entry which is preliminary data.</text>
</comment>
<dbReference type="Proteomes" id="UP000634136">
    <property type="component" value="Unassembled WGS sequence"/>
</dbReference>
<dbReference type="EMBL" id="JAAIUW010000007">
    <property type="protein sequence ID" value="KAF7823090.1"/>
    <property type="molecule type" value="Genomic_DNA"/>
</dbReference>
<protein>
    <submittedName>
        <fullName evidence="1">Uncharacterized protein</fullName>
    </submittedName>
</protein>
<organism evidence="1 2">
    <name type="scientific">Senna tora</name>
    <dbReference type="NCBI Taxonomy" id="362788"/>
    <lineage>
        <taxon>Eukaryota</taxon>
        <taxon>Viridiplantae</taxon>
        <taxon>Streptophyta</taxon>
        <taxon>Embryophyta</taxon>
        <taxon>Tracheophyta</taxon>
        <taxon>Spermatophyta</taxon>
        <taxon>Magnoliopsida</taxon>
        <taxon>eudicotyledons</taxon>
        <taxon>Gunneridae</taxon>
        <taxon>Pentapetalae</taxon>
        <taxon>rosids</taxon>
        <taxon>fabids</taxon>
        <taxon>Fabales</taxon>
        <taxon>Fabaceae</taxon>
        <taxon>Caesalpinioideae</taxon>
        <taxon>Cassia clade</taxon>
        <taxon>Senna</taxon>
    </lineage>
</organism>
<gene>
    <name evidence="1" type="ORF">G2W53_021234</name>
</gene>